<comment type="caution">
    <text evidence="1">The sequence shown here is derived from an EMBL/GenBank/DDBJ whole genome shotgun (WGS) entry which is preliminary data.</text>
</comment>
<dbReference type="EMBL" id="DQTV01000070">
    <property type="protein sequence ID" value="HIP57163.1"/>
    <property type="molecule type" value="Genomic_DNA"/>
</dbReference>
<dbReference type="Proteomes" id="UP000605805">
    <property type="component" value="Unassembled WGS sequence"/>
</dbReference>
<organism evidence="1 2">
    <name type="scientific">Ignisphaera aggregans</name>
    <dbReference type="NCBI Taxonomy" id="334771"/>
    <lineage>
        <taxon>Archaea</taxon>
        <taxon>Thermoproteota</taxon>
        <taxon>Thermoprotei</taxon>
        <taxon>Desulfurococcales</taxon>
        <taxon>Desulfurococcaceae</taxon>
        <taxon>Ignisphaera</taxon>
    </lineage>
</organism>
<proteinExistence type="predicted"/>
<sequence>RGLIGYGAGYVGDREIVRIEFHAYVGAQEFEEISIEGRDYSVTWKSTGTPGDMGTAAILLSLAESITEYRPGLLTMVDLLPFKPNIAV</sequence>
<accession>A0A832YXZ0</accession>
<evidence type="ECO:0000313" key="2">
    <source>
        <dbReference type="Proteomes" id="UP000605805"/>
    </source>
</evidence>
<dbReference type="AlphaFoldDB" id="A0A832YXZ0"/>
<reference evidence="1" key="1">
    <citation type="journal article" date="2020" name="ISME J.">
        <title>Gammaproteobacteria mediating utilization of methyl-, sulfur- and petroleum organic compounds in deep ocean hydrothermal plumes.</title>
        <authorList>
            <person name="Zhou Z."/>
            <person name="Liu Y."/>
            <person name="Pan J."/>
            <person name="Cron B.R."/>
            <person name="Toner B.M."/>
            <person name="Anantharaman K."/>
            <person name="Breier J.A."/>
            <person name="Dick G.J."/>
            <person name="Li M."/>
        </authorList>
    </citation>
    <scope>NUCLEOTIDE SEQUENCE</scope>
    <source>
        <strain evidence="1">SZUA-1435</strain>
    </source>
</reference>
<name>A0A832YXZ0_9CREN</name>
<protein>
    <submittedName>
        <fullName evidence="1">Dihydrodipicolinate reductase</fullName>
    </submittedName>
</protein>
<feature type="non-terminal residue" evidence="1">
    <location>
        <position position="1"/>
    </location>
</feature>
<gene>
    <name evidence="1" type="ORF">EYH02_03725</name>
</gene>
<evidence type="ECO:0000313" key="1">
    <source>
        <dbReference type="EMBL" id="HIP57163.1"/>
    </source>
</evidence>